<feature type="transmembrane region" description="Helical" evidence="1">
    <location>
        <begin position="189"/>
        <end position="206"/>
    </location>
</feature>
<keyword evidence="1" id="KW-0812">Transmembrane</keyword>
<dbReference type="Proteomes" id="UP001151088">
    <property type="component" value="Unassembled WGS sequence"/>
</dbReference>
<dbReference type="PANTHER" id="PTHR32251">
    <property type="entry name" value="3-OXO-5-ALPHA-STEROID 4-DEHYDROGENASE"/>
    <property type="match status" value="1"/>
</dbReference>
<dbReference type="InterPro" id="IPR010721">
    <property type="entry name" value="UstE-like"/>
</dbReference>
<evidence type="ECO:0000313" key="3">
    <source>
        <dbReference type="Proteomes" id="UP001151088"/>
    </source>
</evidence>
<sequence>MSPLAAILLIAAGLSLAMAGAWLTAERSGNHGWVDTVWSFATGAGGVAACLLPTGPGWPPRRIVVAALIALWALRLGGHILQRTLRGHDDPRYAELRREWGPHASRRLFVFLQIQALASLVLVLAVMAAAHNPAPSWRWGDGLGVVLALAAVAGEAVADRQLARFRADPARRGQVCDIGLWGLTRHPNYFFEWLGWLAYPAIAISVTGTHPWGFAAFLAPLLIYVLLVHVSGIPPTEAHMLRSRGTAFRDYQRRVNAFWPGPPGRQRSSRT</sequence>
<dbReference type="GO" id="GO:0016020">
    <property type="term" value="C:membrane"/>
    <property type="evidence" value="ECO:0007669"/>
    <property type="project" value="TreeGrafter"/>
</dbReference>
<protein>
    <submittedName>
        <fullName evidence="2">DUF1295 domain-containing protein</fullName>
    </submittedName>
</protein>
<accession>A0A9X2T407</accession>
<name>A0A9X2T407_9HYPH</name>
<keyword evidence="1" id="KW-1133">Transmembrane helix</keyword>
<keyword evidence="3" id="KW-1185">Reference proteome</keyword>
<evidence type="ECO:0000313" key="2">
    <source>
        <dbReference type="EMBL" id="MCS0497722.1"/>
    </source>
</evidence>
<reference evidence="2" key="1">
    <citation type="submission" date="2022-08" db="EMBL/GenBank/DDBJ databases">
        <authorList>
            <person name="Li F."/>
        </authorList>
    </citation>
    <scope>NUCLEOTIDE SEQUENCE</scope>
    <source>
        <strain evidence="2">MQZ15Z-1</strain>
    </source>
</reference>
<dbReference type="Pfam" id="PF06966">
    <property type="entry name" value="DUF1295"/>
    <property type="match status" value="1"/>
</dbReference>
<keyword evidence="1" id="KW-0472">Membrane</keyword>
<dbReference type="EMBL" id="JANTHZ010000014">
    <property type="protein sequence ID" value="MCS0497722.1"/>
    <property type="molecule type" value="Genomic_DNA"/>
</dbReference>
<comment type="caution">
    <text evidence="2">The sequence shown here is derived from an EMBL/GenBank/DDBJ whole genome shotgun (WGS) entry which is preliminary data.</text>
</comment>
<gene>
    <name evidence="2" type="ORF">NVS89_21750</name>
</gene>
<feature type="transmembrane region" description="Helical" evidence="1">
    <location>
        <begin position="108"/>
        <end position="130"/>
    </location>
</feature>
<feature type="transmembrane region" description="Helical" evidence="1">
    <location>
        <begin position="212"/>
        <end position="234"/>
    </location>
</feature>
<organism evidence="2 3">
    <name type="scientific">Ancylobacter mangrovi</name>
    <dbReference type="NCBI Taxonomy" id="2972472"/>
    <lineage>
        <taxon>Bacteria</taxon>
        <taxon>Pseudomonadati</taxon>
        <taxon>Pseudomonadota</taxon>
        <taxon>Alphaproteobacteria</taxon>
        <taxon>Hyphomicrobiales</taxon>
        <taxon>Xanthobacteraceae</taxon>
        <taxon>Ancylobacter</taxon>
    </lineage>
</organism>
<evidence type="ECO:0000256" key="1">
    <source>
        <dbReference type="SAM" id="Phobius"/>
    </source>
</evidence>
<feature type="transmembrane region" description="Helical" evidence="1">
    <location>
        <begin position="63"/>
        <end position="81"/>
    </location>
</feature>
<dbReference type="PANTHER" id="PTHR32251:SF17">
    <property type="entry name" value="STEROID 5-ALPHA REDUCTASE C-TERMINAL DOMAIN-CONTAINING PROTEIN"/>
    <property type="match status" value="1"/>
</dbReference>
<dbReference type="Gene3D" id="1.20.120.1630">
    <property type="match status" value="1"/>
</dbReference>
<dbReference type="RefSeq" id="WP_258734875.1">
    <property type="nucleotide sequence ID" value="NZ_JANTHZ010000014.1"/>
</dbReference>
<dbReference type="AlphaFoldDB" id="A0A9X2T407"/>
<feature type="transmembrane region" description="Helical" evidence="1">
    <location>
        <begin position="142"/>
        <end position="158"/>
    </location>
</feature>
<proteinExistence type="predicted"/>